<dbReference type="InterPro" id="IPR036390">
    <property type="entry name" value="WH_DNA-bd_sf"/>
</dbReference>
<reference evidence="6" key="1">
    <citation type="journal article" date="2019" name="Int. J. Syst. Evol. Microbiol.">
        <title>The Global Catalogue of Microorganisms (GCM) 10K type strain sequencing project: providing services to taxonomists for standard genome sequencing and annotation.</title>
        <authorList>
            <consortium name="The Broad Institute Genomics Platform"/>
            <consortium name="The Broad Institute Genome Sequencing Center for Infectious Disease"/>
            <person name="Wu L."/>
            <person name="Ma J."/>
        </authorList>
    </citation>
    <scope>NUCLEOTIDE SEQUENCE [LARGE SCALE GENOMIC DNA]</scope>
    <source>
        <strain evidence="6">NBRC 101365</strain>
    </source>
</reference>
<dbReference type="PANTHER" id="PTHR30363">
    <property type="entry name" value="HTH-TYPE TRANSCRIPTIONAL REGULATOR SRLR-RELATED"/>
    <property type="match status" value="1"/>
</dbReference>
<dbReference type="EMBL" id="BSPC01000005">
    <property type="protein sequence ID" value="GLS17391.1"/>
    <property type="molecule type" value="Genomic_DNA"/>
</dbReference>
<evidence type="ECO:0000256" key="2">
    <source>
        <dbReference type="ARBA" id="ARBA00023015"/>
    </source>
</evidence>
<dbReference type="Pfam" id="PF00455">
    <property type="entry name" value="DeoRC"/>
    <property type="match status" value="1"/>
</dbReference>
<organism evidence="5 6">
    <name type="scientific">Labrys miyagiensis</name>
    <dbReference type="NCBI Taxonomy" id="346912"/>
    <lineage>
        <taxon>Bacteria</taxon>
        <taxon>Pseudomonadati</taxon>
        <taxon>Pseudomonadota</taxon>
        <taxon>Alphaproteobacteria</taxon>
        <taxon>Hyphomicrobiales</taxon>
        <taxon>Xanthobacteraceae</taxon>
        <taxon>Labrys</taxon>
    </lineage>
</organism>
<dbReference type="InterPro" id="IPR036388">
    <property type="entry name" value="WH-like_DNA-bd_sf"/>
</dbReference>
<dbReference type="PRINTS" id="PR00037">
    <property type="entry name" value="HTHLACR"/>
</dbReference>
<dbReference type="PANTHER" id="PTHR30363:SF4">
    <property type="entry name" value="GLYCEROL-3-PHOSPHATE REGULON REPRESSOR"/>
    <property type="match status" value="1"/>
</dbReference>
<feature type="domain" description="HTH deoR-type" evidence="4">
    <location>
        <begin position="7"/>
        <end position="62"/>
    </location>
</feature>
<evidence type="ECO:0000256" key="3">
    <source>
        <dbReference type="ARBA" id="ARBA00023163"/>
    </source>
</evidence>
<evidence type="ECO:0000313" key="6">
    <source>
        <dbReference type="Proteomes" id="UP001156882"/>
    </source>
</evidence>
<dbReference type="SMART" id="SM01134">
    <property type="entry name" value="DeoRC"/>
    <property type="match status" value="1"/>
</dbReference>
<accession>A0ABQ6CGG0</accession>
<proteinExistence type="predicted"/>
<gene>
    <name evidence="5" type="ORF">GCM10007874_04060</name>
</gene>
<comment type="caution">
    <text evidence="5">The sequence shown here is derived from an EMBL/GenBank/DDBJ whole genome shotgun (WGS) entry which is preliminary data.</text>
</comment>
<dbReference type="PROSITE" id="PS51000">
    <property type="entry name" value="HTH_DEOR_2"/>
    <property type="match status" value="1"/>
</dbReference>
<dbReference type="SMART" id="SM00420">
    <property type="entry name" value="HTH_DEOR"/>
    <property type="match status" value="1"/>
</dbReference>
<keyword evidence="1" id="KW-0678">Repressor</keyword>
<evidence type="ECO:0000256" key="1">
    <source>
        <dbReference type="ARBA" id="ARBA00022491"/>
    </source>
</evidence>
<dbReference type="Proteomes" id="UP001156882">
    <property type="component" value="Unassembled WGS sequence"/>
</dbReference>
<dbReference type="InterPro" id="IPR050313">
    <property type="entry name" value="Carb_Metab_HTH_regulators"/>
</dbReference>
<keyword evidence="6" id="KW-1185">Reference proteome</keyword>
<keyword evidence="3" id="KW-0804">Transcription</keyword>
<dbReference type="InterPro" id="IPR014036">
    <property type="entry name" value="DeoR-like_C"/>
</dbReference>
<name>A0ABQ6CGG0_9HYPH</name>
<dbReference type="RefSeq" id="WP_284310214.1">
    <property type="nucleotide sequence ID" value="NZ_BSPC01000005.1"/>
</dbReference>
<dbReference type="SUPFAM" id="SSF100950">
    <property type="entry name" value="NagB/RpiA/CoA transferase-like"/>
    <property type="match status" value="1"/>
</dbReference>
<dbReference type="SUPFAM" id="SSF46785">
    <property type="entry name" value="Winged helix' DNA-binding domain"/>
    <property type="match status" value="1"/>
</dbReference>
<dbReference type="Pfam" id="PF08220">
    <property type="entry name" value="HTH_DeoR"/>
    <property type="match status" value="1"/>
</dbReference>
<dbReference type="Gene3D" id="3.40.50.1360">
    <property type="match status" value="1"/>
</dbReference>
<dbReference type="InterPro" id="IPR001034">
    <property type="entry name" value="DeoR_HTH"/>
</dbReference>
<sequence>MAGTLRKRDRQQAILAELHASPSIRISELAHRFDVVTETIRRDLDELSEQGLLSRTYGGAAGPPLDLEPSLDDRYRTKVDQRSAIARAVPGLLRNGDTIMIDAGATTIYVARRLAAELKNLTVITTSFGVASALAVNPSIRVIVCPGEFDMGDGGVGGPDTLAYLRKFNPTYAIIGASRVDANGPSDENSMSAWNKRVMIERAEAVILVADHSKFEQAALEHVCALDELDYLVTDGSPSTQFAAALKKAGVGVKVAEA</sequence>
<evidence type="ECO:0000259" key="4">
    <source>
        <dbReference type="PROSITE" id="PS51000"/>
    </source>
</evidence>
<dbReference type="Gene3D" id="1.10.10.10">
    <property type="entry name" value="Winged helix-like DNA-binding domain superfamily/Winged helix DNA-binding domain"/>
    <property type="match status" value="1"/>
</dbReference>
<keyword evidence="2" id="KW-0805">Transcription regulation</keyword>
<evidence type="ECO:0000313" key="5">
    <source>
        <dbReference type="EMBL" id="GLS17391.1"/>
    </source>
</evidence>
<protein>
    <submittedName>
        <fullName evidence="5">DeoR family transcriptional regulator</fullName>
    </submittedName>
</protein>
<dbReference type="InterPro" id="IPR037171">
    <property type="entry name" value="NagB/RpiA_transferase-like"/>
</dbReference>